<proteinExistence type="predicted"/>
<dbReference type="InterPro" id="IPR011004">
    <property type="entry name" value="Trimer_LpxA-like_sf"/>
</dbReference>
<dbReference type="EMBL" id="SDDR01000135">
    <property type="protein sequence ID" value="TCZ21146.1"/>
    <property type="molecule type" value="Genomic_DNA"/>
</dbReference>
<keyword evidence="2" id="KW-0012">Acyltransferase</keyword>
<dbReference type="Pfam" id="PF00132">
    <property type="entry name" value="Hexapep"/>
    <property type="match status" value="1"/>
</dbReference>
<dbReference type="InterPro" id="IPR001451">
    <property type="entry name" value="Hexapep"/>
</dbReference>
<evidence type="ECO:0000313" key="1">
    <source>
        <dbReference type="EMBL" id="TCX07025.1"/>
    </source>
</evidence>
<evidence type="ECO:0000313" key="2">
    <source>
        <dbReference type="EMBL" id="TCY77201.1"/>
    </source>
</evidence>
<gene>
    <name evidence="1" type="ORF">ETE94_30280</name>
    <name evidence="4" type="ORF">ETH60_29790</name>
    <name evidence="3" type="ORF">ETH89_30220</name>
    <name evidence="2" type="ORF">ETH94_29795</name>
</gene>
<comment type="caution">
    <text evidence="2">The sequence shown here is derived from an EMBL/GenBank/DDBJ whole genome shotgun (WGS) entry which is preliminary data.</text>
</comment>
<dbReference type="EMBL" id="SDDL01000185">
    <property type="protein sequence ID" value="TCY77201.1"/>
    <property type="molecule type" value="Genomic_DNA"/>
</dbReference>
<dbReference type="Gene3D" id="2.160.10.10">
    <property type="entry name" value="Hexapeptide repeat proteins"/>
    <property type="match status" value="1"/>
</dbReference>
<reference evidence="2" key="1">
    <citation type="submission" date="2019-01" db="EMBL/GenBank/DDBJ databases">
        <authorList>
            <person name="Lista F."/>
            <person name="Anselmo A."/>
        </authorList>
    </citation>
    <scope>NUCLEOTIDE SEQUENCE</scope>
    <source>
        <strain evidence="2">10R</strain>
        <strain evidence="1">19S</strain>
        <strain evidence="4">2R</strain>
        <strain evidence="3">4R</strain>
    </source>
</reference>
<sequence>MFIAKSVRVDIADSSKIILNDCYIGPETDLISYSGISIGKGSMVSWRVQFLDEDFHLVSYNDKKPKDGKITIGENCLIGNNVAINKGCIIADGCVVASHSVVNGVFLEKNCLIAGVPARVIKRNISWQH</sequence>
<dbReference type="EMBL" id="SDDT01000169">
    <property type="protein sequence ID" value="TCZ37834.1"/>
    <property type="molecule type" value="Genomic_DNA"/>
</dbReference>
<dbReference type="InterPro" id="IPR051159">
    <property type="entry name" value="Hexapeptide_acetyltransf"/>
</dbReference>
<dbReference type="PANTHER" id="PTHR23416">
    <property type="entry name" value="SIALIC ACID SYNTHASE-RELATED"/>
    <property type="match status" value="1"/>
</dbReference>
<keyword evidence="2" id="KW-0808">Transferase</keyword>
<organism evidence="2">
    <name type="scientific">Klebsiella pneumoniae</name>
    <dbReference type="NCBI Taxonomy" id="573"/>
    <lineage>
        <taxon>Bacteria</taxon>
        <taxon>Pseudomonadati</taxon>
        <taxon>Pseudomonadota</taxon>
        <taxon>Gammaproteobacteria</taxon>
        <taxon>Enterobacterales</taxon>
        <taxon>Enterobacteriaceae</taxon>
        <taxon>Klebsiella/Raoultella group</taxon>
        <taxon>Klebsiella</taxon>
        <taxon>Klebsiella pneumoniae complex</taxon>
    </lineage>
</organism>
<dbReference type="GO" id="GO:0016746">
    <property type="term" value="F:acyltransferase activity"/>
    <property type="evidence" value="ECO:0007669"/>
    <property type="project" value="UniProtKB-KW"/>
</dbReference>
<dbReference type="RefSeq" id="WP_004214003.1">
    <property type="nucleotide sequence ID" value="NZ_CP060281.1"/>
</dbReference>
<dbReference type="CDD" id="cd04647">
    <property type="entry name" value="LbH_MAT_like"/>
    <property type="match status" value="1"/>
</dbReference>
<protein>
    <submittedName>
        <fullName evidence="2">Acyltransferase</fullName>
    </submittedName>
</protein>
<dbReference type="SUPFAM" id="SSF51161">
    <property type="entry name" value="Trimeric LpxA-like enzymes"/>
    <property type="match status" value="1"/>
</dbReference>
<dbReference type="PANTHER" id="PTHR23416:SF78">
    <property type="entry name" value="LIPOPOLYSACCHARIDE BIOSYNTHESIS O-ACETYL TRANSFERASE WBBJ-RELATED"/>
    <property type="match status" value="1"/>
</dbReference>
<evidence type="ECO:0000313" key="3">
    <source>
        <dbReference type="EMBL" id="TCZ21146.1"/>
    </source>
</evidence>
<dbReference type="AlphaFoldDB" id="A0A483UWX7"/>
<accession>A0A483UWX7</accession>
<name>A0A483UWX7_KLEPN</name>
<evidence type="ECO:0000313" key="4">
    <source>
        <dbReference type="EMBL" id="TCZ37834.1"/>
    </source>
</evidence>
<dbReference type="EMBL" id="SDCD01000194">
    <property type="protein sequence ID" value="TCX07025.1"/>
    <property type="molecule type" value="Genomic_DNA"/>
</dbReference>